<comment type="caution">
    <text evidence="4">The sequence shown here is derived from an EMBL/GenBank/DDBJ whole genome shotgun (WGS) entry which is preliminary data.</text>
</comment>
<dbReference type="Gene3D" id="2.70.70.10">
    <property type="entry name" value="Glucose Permease (Domain IIA)"/>
    <property type="match status" value="1"/>
</dbReference>
<proteinExistence type="predicted"/>
<keyword evidence="5" id="KW-1185">Reference proteome</keyword>
<dbReference type="SUPFAM" id="SSF51261">
    <property type="entry name" value="Duplicated hybrid motif"/>
    <property type="match status" value="1"/>
</dbReference>
<dbReference type="AlphaFoldDB" id="A0A511WUY9"/>
<evidence type="ECO:0000313" key="5">
    <source>
        <dbReference type="Proteomes" id="UP000321886"/>
    </source>
</evidence>
<feature type="domain" description="M23ase beta-sheet core" evidence="3">
    <location>
        <begin position="131"/>
        <end position="228"/>
    </location>
</feature>
<keyword evidence="2" id="KW-0812">Transmembrane</keyword>
<gene>
    <name evidence="4" type="primary">spoIIQ</name>
    <name evidence="4" type="ORF">HFA01_30090</name>
</gene>
<dbReference type="Pfam" id="PF01551">
    <property type="entry name" value="Peptidase_M23"/>
    <property type="match status" value="1"/>
</dbReference>
<accession>A0A511WUY9</accession>
<keyword evidence="2" id="KW-0472">Membrane</keyword>
<dbReference type="InterPro" id="IPR016047">
    <property type="entry name" value="M23ase_b-sheet_dom"/>
</dbReference>
<dbReference type="PANTHER" id="PTHR21666">
    <property type="entry name" value="PEPTIDASE-RELATED"/>
    <property type="match status" value="1"/>
</dbReference>
<dbReference type="CDD" id="cd12797">
    <property type="entry name" value="M23_peptidase"/>
    <property type="match status" value="1"/>
</dbReference>
<reference evidence="4 5" key="1">
    <citation type="submission" date="2019-07" db="EMBL/GenBank/DDBJ databases">
        <title>Whole genome shotgun sequence of Halobacillus faecis NBRC 103569.</title>
        <authorList>
            <person name="Hosoyama A."/>
            <person name="Uohara A."/>
            <person name="Ohji S."/>
            <person name="Ichikawa N."/>
        </authorList>
    </citation>
    <scope>NUCLEOTIDE SEQUENCE [LARGE SCALE GENOMIC DNA]</scope>
    <source>
        <strain evidence="4 5">NBRC 103569</strain>
    </source>
</reference>
<dbReference type="GO" id="GO:0004222">
    <property type="term" value="F:metalloendopeptidase activity"/>
    <property type="evidence" value="ECO:0007669"/>
    <property type="project" value="TreeGrafter"/>
</dbReference>
<sequence length="319" mass="35136">MVFEVMNMKEEGKKSVTKLKFKRLMRKKWLYPALYLSVAALVLVGVFWYQQGASDLEDQIAEQPDSKVQDEFLTADNEKDTVPVMEHQENLEMPVADEKAASIVTKFYDYNASEQDQESALVLYNNKYYQSEGVDITREDGEAFEVTAALSGTVTEVKEDPLYGNVIEITHDENISTVYASLEDVDVLAGSDVAQGEVLGSAGKNSFGQASGVHVHFEVRSDGQPVNPEEFFGQPMSKIIENAGQEAQEEDAPAEEPQEDGEEPAEGTEQSSDDAEQPSDDAEQSTEEELNTDEDPAGSEDEEQTPDEDSASSISTTQT</sequence>
<keyword evidence="2" id="KW-1133">Transmembrane helix</keyword>
<evidence type="ECO:0000313" key="4">
    <source>
        <dbReference type="EMBL" id="GEN54747.1"/>
    </source>
</evidence>
<feature type="transmembrane region" description="Helical" evidence="2">
    <location>
        <begin position="29"/>
        <end position="49"/>
    </location>
</feature>
<protein>
    <submittedName>
        <fullName evidence="4">Stage II sporulation protein Q</fullName>
    </submittedName>
</protein>
<dbReference type="Proteomes" id="UP000321886">
    <property type="component" value="Unassembled WGS sequence"/>
</dbReference>
<evidence type="ECO:0000259" key="3">
    <source>
        <dbReference type="Pfam" id="PF01551"/>
    </source>
</evidence>
<evidence type="ECO:0000256" key="2">
    <source>
        <dbReference type="SAM" id="Phobius"/>
    </source>
</evidence>
<dbReference type="EMBL" id="BJYD01000026">
    <property type="protein sequence ID" value="GEN54747.1"/>
    <property type="molecule type" value="Genomic_DNA"/>
</dbReference>
<organism evidence="4 5">
    <name type="scientific">Halobacillus faecis</name>
    <dbReference type="NCBI Taxonomy" id="360184"/>
    <lineage>
        <taxon>Bacteria</taxon>
        <taxon>Bacillati</taxon>
        <taxon>Bacillota</taxon>
        <taxon>Bacilli</taxon>
        <taxon>Bacillales</taxon>
        <taxon>Bacillaceae</taxon>
        <taxon>Halobacillus</taxon>
    </lineage>
</organism>
<feature type="compositionally biased region" description="Acidic residues" evidence="1">
    <location>
        <begin position="247"/>
        <end position="310"/>
    </location>
</feature>
<name>A0A511WUY9_9BACI</name>
<dbReference type="InterPro" id="IPR011055">
    <property type="entry name" value="Dup_hybrid_motif"/>
</dbReference>
<dbReference type="InterPro" id="IPR050570">
    <property type="entry name" value="Cell_wall_metabolism_enzyme"/>
</dbReference>
<dbReference type="PANTHER" id="PTHR21666:SF291">
    <property type="entry name" value="STAGE II SPORULATION PROTEIN Q"/>
    <property type="match status" value="1"/>
</dbReference>
<evidence type="ECO:0000256" key="1">
    <source>
        <dbReference type="SAM" id="MobiDB-lite"/>
    </source>
</evidence>
<feature type="region of interest" description="Disordered" evidence="1">
    <location>
        <begin position="244"/>
        <end position="319"/>
    </location>
</feature>